<dbReference type="InterPro" id="IPR020835">
    <property type="entry name" value="Catalase_sf"/>
</dbReference>
<comment type="caution">
    <text evidence="2">The sequence shown here is derived from an EMBL/GenBank/DDBJ whole genome shotgun (WGS) entry which is preliminary data.</text>
</comment>
<keyword evidence="3" id="KW-1185">Reference proteome</keyword>
<dbReference type="Pfam" id="PF06628">
    <property type="entry name" value="Catalase-rel"/>
    <property type="match status" value="1"/>
</dbReference>
<organism evidence="2 3">
    <name type="scientific">Nonomuraea salmonea</name>
    <dbReference type="NCBI Taxonomy" id="46181"/>
    <lineage>
        <taxon>Bacteria</taxon>
        <taxon>Bacillati</taxon>
        <taxon>Actinomycetota</taxon>
        <taxon>Actinomycetes</taxon>
        <taxon>Streptosporangiales</taxon>
        <taxon>Streptosporangiaceae</taxon>
        <taxon>Nonomuraea</taxon>
    </lineage>
</organism>
<reference evidence="2 3" key="1">
    <citation type="submission" date="2024-09" db="EMBL/GenBank/DDBJ databases">
        <authorList>
            <person name="Sun Q."/>
            <person name="Mori K."/>
        </authorList>
    </citation>
    <scope>NUCLEOTIDE SEQUENCE [LARGE SCALE GENOMIC DNA]</scope>
    <source>
        <strain evidence="2 3">JCM 3324</strain>
    </source>
</reference>
<evidence type="ECO:0000259" key="1">
    <source>
        <dbReference type="Pfam" id="PF06628"/>
    </source>
</evidence>
<dbReference type="Proteomes" id="UP001589568">
    <property type="component" value="Unassembled WGS sequence"/>
</dbReference>
<feature type="domain" description="Catalase immune-responsive" evidence="1">
    <location>
        <begin position="9"/>
        <end position="42"/>
    </location>
</feature>
<accession>A0ABV5NHP9</accession>
<dbReference type="InterPro" id="IPR010582">
    <property type="entry name" value="Catalase_immune_responsive"/>
</dbReference>
<dbReference type="EMBL" id="JBHMCF010000008">
    <property type="protein sequence ID" value="MFB9469727.1"/>
    <property type="molecule type" value="Genomic_DNA"/>
</dbReference>
<evidence type="ECO:0000313" key="3">
    <source>
        <dbReference type="Proteomes" id="UP001589568"/>
    </source>
</evidence>
<name>A0ABV5NHP9_9ACTN</name>
<gene>
    <name evidence="2" type="ORF">ACFFR3_09430</name>
</gene>
<dbReference type="Gene3D" id="1.20.1370.60">
    <property type="match status" value="1"/>
</dbReference>
<evidence type="ECO:0000313" key="2">
    <source>
        <dbReference type="EMBL" id="MFB9469727.1"/>
    </source>
</evidence>
<proteinExistence type="predicted"/>
<dbReference type="RefSeq" id="WP_379482990.1">
    <property type="nucleotide sequence ID" value="NZ_JBHMCF010000008.1"/>
</dbReference>
<dbReference type="SUPFAM" id="SSF56634">
    <property type="entry name" value="Heme-dependent catalase-like"/>
    <property type="match status" value="1"/>
</dbReference>
<sequence length="56" mass="6279">MRSAYHKHAEDDDHSQPRALWENVLSDTDRAHLISNIVGHAGARSGHQVTRSPGHR</sequence>
<protein>
    <submittedName>
        <fullName evidence="2">Catalase-related domain-containing protein</fullName>
    </submittedName>
</protein>